<keyword evidence="2" id="KW-0732">Signal</keyword>
<evidence type="ECO:0000256" key="1">
    <source>
        <dbReference type="SAM" id="Phobius"/>
    </source>
</evidence>
<comment type="caution">
    <text evidence="3">The sequence shown here is derived from an EMBL/GenBank/DDBJ whole genome shotgun (WGS) entry which is preliminary data.</text>
</comment>
<keyword evidence="1" id="KW-0472">Membrane</keyword>
<dbReference type="EMBL" id="CAXKWB010035077">
    <property type="protein sequence ID" value="CAL4145817.1"/>
    <property type="molecule type" value="Genomic_DNA"/>
</dbReference>
<accession>A0AAV2S089</accession>
<keyword evidence="1" id="KW-0812">Transmembrane</keyword>
<gene>
    <name evidence="3" type="ORF">MNOR_LOCUS29779</name>
</gene>
<keyword evidence="4" id="KW-1185">Reference proteome</keyword>
<evidence type="ECO:0000313" key="3">
    <source>
        <dbReference type="EMBL" id="CAL4145817.1"/>
    </source>
</evidence>
<sequence length="149" mass="15292">MQHNLRSLFLSMAVAVSLLAIGAVAEDATAQDPATSSSSTGRALMQQLRTLLTIDGGSTDSISVTDILITVGGVIGLVVAVVVILGLLLGSGAAEATGYEATATGSSTDSSYTSYDQAFNVAARALYVGYKKYELATKENSAKEHSSLI</sequence>
<name>A0AAV2S089_MEGNR</name>
<protein>
    <submittedName>
        <fullName evidence="3">Uncharacterized protein</fullName>
    </submittedName>
</protein>
<dbReference type="Proteomes" id="UP001497623">
    <property type="component" value="Unassembled WGS sequence"/>
</dbReference>
<feature type="chain" id="PRO_5043337703" evidence="2">
    <location>
        <begin position="31"/>
        <end position="149"/>
    </location>
</feature>
<dbReference type="AlphaFoldDB" id="A0AAV2S089"/>
<keyword evidence="1" id="KW-1133">Transmembrane helix</keyword>
<evidence type="ECO:0000256" key="2">
    <source>
        <dbReference type="SAM" id="SignalP"/>
    </source>
</evidence>
<reference evidence="3 4" key="1">
    <citation type="submission" date="2024-05" db="EMBL/GenBank/DDBJ databases">
        <authorList>
            <person name="Wallberg A."/>
        </authorList>
    </citation>
    <scope>NUCLEOTIDE SEQUENCE [LARGE SCALE GENOMIC DNA]</scope>
</reference>
<feature type="transmembrane region" description="Helical" evidence="1">
    <location>
        <begin position="67"/>
        <end position="89"/>
    </location>
</feature>
<evidence type="ECO:0000313" key="4">
    <source>
        <dbReference type="Proteomes" id="UP001497623"/>
    </source>
</evidence>
<feature type="signal peptide" evidence="2">
    <location>
        <begin position="1"/>
        <end position="30"/>
    </location>
</feature>
<proteinExistence type="predicted"/>
<organism evidence="3 4">
    <name type="scientific">Meganyctiphanes norvegica</name>
    <name type="common">Northern krill</name>
    <name type="synonym">Thysanopoda norvegica</name>
    <dbReference type="NCBI Taxonomy" id="48144"/>
    <lineage>
        <taxon>Eukaryota</taxon>
        <taxon>Metazoa</taxon>
        <taxon>Ecdysozoa</taxon>
        <taxon>Arthropoda</taxon>
        <taxon>Crustacea</taxon>
        <taxon>Multicrustacea</taxon>
        <taxon>Malacostraca</taxon>
        <taxon>Eumalacostraca</taxon>
        <taxon>Eucarida</taxon>
        <taxon>Euphausiacea</taxon>
        <taxon>Euphausiidae</taxon>
        <taxon>Meganyctiphanes</taxon>
    </lineage>
</organism>